<dbReference type="GO" id="GO:0005737">
    <property type="term" value="C:cytoplasm"/>
    <property type="evidence" value="ECO:0007669"/>
    <property type="project" value="UniProtKB-SubCell"/>
</dbReference>
<dbReference type="PANTHER" id="PTHR36112">
    <property type="entry name" value="RIBOSOMAL RNA SMALL SUBUNIT METHYLTRANSFERASE J"/>
    <property type="match status" value="1"/>
</dbReference>
<protein>
    <recommendedName>
        <fullName evidence="1">Ribosomal RNA small subunit methyltransferase J</fullName>
        <ecNumber evidence="1">2.1.1.242</ecNumber>
    </recommendedName>
    <alternativeName>
        <fullName evidence="1">16S rRNA m2G1516 methyltransferase</fullName>
    </alternativeName>
    <alternativeName>
        <fullName evidence="1">rRNA (guanine-N(2)-)-methyltransferase</fullName>
    </alternativeName>
</protein>
<comment type="caution">
    <text evidence="1">Lacks conserved residue(s) required for the propagation of feature annotation.</text>
</comment>
<organism evidence="3 4">
    <name type="scientific">Ignatzschineria indica</name>
    <dbReference type="NCBI Taxonomy" id="472583"/>
    <lineage>
        <taxon>Bacteria</taxon>
        <taxon>Pseudomonadati</taxon>
        <taxon>Pseudomonadota</taxon>
        <taxon>Gammaproteobacteria</taxon>
        <taxon>Cardiobacteriales</taxon>
        <taxon>Ignatzschineriaceae</taxon>
        <taxon>Ignatzschineria</taxon>
    </lineage>
</organism>
<evidence type="ECO:0000313" key="3">
    <source>
        <dbReference type="EMBL" id="PWD82667.1"/>
    </source>
</evidence>
<keyword evidence="1" id="KW-0963">Cytoplasm</keyword>
<dbReference type="HAMAP" id="MF_01523">
    <property type="entry name" value="16SrRNA_methyltr_J"/>
    <property type="match status" value="1"/>
</dbReference>
<dbReference type="InterPro" id="IPR029063">
    <property type="entry name" value="SAM-dependent_MTases_sf"/>
</dbReference>
<keyword evidence="4" id="KW-1185">Reference proteome</keyword>
<keyword evidence="1" id="KW-0808">Transferase</keyword>
<comment type="subcellular location">
    <subcellularLocation>
        <location evidence="1">Cytoplasm</location>
    </subcellularLocation>
</comment>
<proteinExistence type="inferred from homology"/>
<reference evidence="3 4" key="1">
    <citation type="journal article" date="2018" name="Genome Announc.">
        <title>Ignatzschineria cameli sp. nov., isolated from necrotic foot tissue of dromedaries (Camelus dromedarius) and associated maggots (Wohlfahrtia species) in Dubai.</title>
        <authorList>
            <person name="Tsang C.C."/>
            <person name="Tang J.Y."/>
            <person name="Fong J.Y."/>
            <person name="Kinne J."/>
            <person name="Lee H.H."/>
            <person name="Joseph M."/>
            <person name="Jose S."/>
            <person name="Schuster R.K."/>
            <person name="Tang Y."/>
            <person name="Sivakumar S."/>
            <person name="Chen J.H."/>
            <person name="Teng J.L."/>
            <person name="Lau S.K."/>
            <person name="Wernery U."/>
            <person name="Woo P.C."/>
        </authorList>
    </citation>
    <scope>NUCLEOTIDE SEQUENCE [LARGE SCALE GENOMIC DNA]</scope>
    <source>
        <strain evidence="3 4">KCTC 22643</strain>
    </source>
</reference>
<feature type="binding site" evidence="1">
    <location>
        <begin position="110"/>
        <end position="111"/>
    </location>
    <ligand>
        <name>S-adenosyl-L-methionine</name>
        <dbReference type="ChEBI" id="CHEBI:59789"/>
    </ligand>
</feature>
<dbReference type="InterPro" id="IPR007536">
    <property type="entry name" value="16SrRNA_methylTrfase_J"/>
</dbReference>
<evidence type="ECO:0000256" key="2">
    <source>
        <dbReference type="SAM" id="MobiDB-lite"/>
    </source>
</evidence>
<comment type="caution">
    <text evidence="3">The sequence shown here is derived from an EMBL/GenBank/DDBJ whole genome shotgun (WGS) entry which is preliminary data.</text>
</comment>
<keyword evidence="1" id="KW-0489">Methyltransferase</keyword>
<gene>
    <name evidence="1" type="primary">rsmJ</name>
    <name evidence="3" type="ORF">DC082_08580</name>
</gene>
<feature type="compositionally biased region" description="Acidic residues" evidence="2">
    <location>
        <begin position="184"/>
        <end position="193"/>
    </location>
</feature>
<evidence type="ECO:0000256" key="1">
    <source>
        <dbReference type="HAMAP-Rule" id="MF_01523"/>
    </source>
</evidence>
<evidence type="ECO:0000313" key="4">
    <source>
        <dbReference type="Proteomes" id="UP000244948"/>
    </source>
</evidence>
<dbReference type="EMBL" id="QEWR01000004">
    <property type="protein sequence ID" value="PWD82667.1"/>
    <property type="molecule type" value="Genomic_DNA"/>
</dbReference>
<feature type="region of interest" description="Disordered" evidence="2">
    <location>
        <begin position="178"/>
        <end position="197"/>
    </location>
</feature>
<dbReference type="SUPFAM" id="SSF53335">
    <property type="entry name" value="S-adenosyl-L-methionine-dependent methyltransferases"/>
    <property type="match status" value="1"/>
</dbReference>
<dbReference type="GO" id="GO:0008990">
    <property type="term" value="F:rRNA (guanine-N2-)-methyltransferase activity"/>
    <property type="evidence" value="ECO:0007669"/>
    <property type="project" value="UniProtKB-UniRule"/>
</dbReference>
<comment type="similarity">
    <text evidence="1">Belongs to the methyltransferase superfamily. RsmJ family.</text>
</comment>
<comment type="catalytic activity">
    <reaction evidence="1">
        <text>guanosine(1516) in 16S rRNA + S-adenosyl-L-methionine = N(2)-methylguanosine(1516) in 16S rRNA + S-adenosyl-L-homocysteine + H(+)</text>
        <dbReference type="Rhea" id="RHEA:43220"/>
        <dbReference type="Rhea" id="RHEA-COMP:10412"/>
        <dbReference type="Rhea" id="RHEA-COMP:10413"/>
        <dbReference type="ChEBI" id="CHEBI:15378"/>
        <dbReference type="ChEBI" id="CHEBI:57856"/>
        <dbReference type="ChEBI" id="CHEBI:59789"/>
        <dbReference type="ChEBI" id="CHEBI:74269"/>
        <dbReference type="ChEBI" id="CHEBI:74481"/>
        <dbReference type="EC" id="2.1.1.242"/>
    </reaction>
</comment>
<dbReference type="AlphaFoldDB" id="A0A2U2AJ47"/>
<dbReference type="Proteomes" id="UP000244948">
    <property type="component" value="Unassembled WGS sequence"/>
</dbReference>
<keyword evidence="1" id="KW-0949">S-adenosyl-L-methionine</keyword>
<feature type="binding site" evidence="1">
    <location>
        <position position="205"/>
    </location>
    <ligand>
        <name>S-adenosyl-L-methionine</name>
        <dbReference type="ChEBI" id="CHEBI:59789"/>
    </ligand>
</feature>
<dbReference type="EC" id="2.1.1.242" evidence="1"/>
<dbReference type="PANTHER" id="PTHR36112:SF1">
    <property type="entry name" value="RIBOSOMAL RNA SMALL SUBUNIT METHYLTRANSFERASE J"/>
    <property type="match status" value="1"/>
</dbReference>
<dbReference type="Pfam" id="PF04445">
    <property type="entry name" value="SAM_MT"/>
    <property type="match status" value="2"/>
</dbReference>
<sequence>MAPFKVCQRENMRYPFEITKKGVGTPHNLPAKILAQLEESDREENRFIWDGKTFFWRDLAAGDLKIDFFSKKMRYRMQHLNKAQEPLLRALGWKSNERKNVLDLTAGLGRDSALLFFAGFNVTMFERNPVLQILLKVALEAVPMAEFPQQWRLKEQDAIEYLTHYGLYRADEAQDSVGESLGQIEEDQSEGDQSEGGPIELIYLDPMYPERKKSALVKKELRIIRELVGDDPDSEALLDAALESGAERIVVKRPKGAPFVGEKRPNHSVESPNTRFDVYLRSTKSM</sequence>
<accession>A0A2U2AJ47</accession>
<comment type="function">
    <text evidence="1">Specifically methylates the guanosine in position 1516 of 16S rRNA.</text>
</comment>
<keyword evidence="1" id="KW-0698">rRNA processing</keyword>
<feature type="binding site" evidence="1">
    <location>
        <begin position="126"/>
        <end position="127"/>
    </location>
    <ligand>
        <name>S-adenosyl-L-methionine</name>
        <dbReference type="ChEBI" id="CHEBI:59789"/>
    </ligand>
</feature>
<name>A0A2U2AJ47_9GAMM</name>
<dbReference type="Gene3D" id="3.40.50.150">
    <property type="entry name" value="Vaccinia Virus protein VP39"/>
    <property type="match status" value="1"/>
</dbReference>